<dbReference type="WBParaSite" id="ACAC_0001395901-mRNA-1">
    <property type="protein sequence ID" value="ACAC_0001395901-mRNA-1"/>
    <property type="gene ID" value="ACAC_0001395901"/>
</dbReference>
<dbReference type="PANTHER" id="PTHR15924">
    <property type="entry name" value="CLE"/>
    <property type="match status" value="1"/>
</dbReference>
<dbReference type="InterPro" id="IPR019265">
    <property type="entry name" value="RTRAF"/>
</dbReference>
<protein>
    <submittedName>
        <fullName evidence="2">NR LBD domain-containing protein</fullName>
    </submittedName>
</protein>
<accession>A0A0K0DQC0</accession>
<sequence length="194" mass="21612">FLVGVGVNAEVSSSRRVIANAVLDVVIDRKYAKCKDAHNLTGAAFREKEESRSAHAQRNQNPLNLIDYSSPEFASKVKDLCQLIGIAEHPDPVVCLKAVCLFVSENLHESIISERNTERKSGYVPNIFELRSFPLDMPDQKHGSLNAAARILRLLNIEALRKTQTNVNETLVAIQNLTIDETKKPAVKQVKYGF</sequence>
<reference evidence="2" key="2">
    <citation type="submission" date="2017-02" db="UniProtKB">
        <authorList>
            <consortium name="WormBaseParasite"/>
        </authorList>
    </citation>
    <scope>IDENTIFICATION</scope>
</reference>
<name>A0A0K0DQC0_ANGCA</name>
<dbReference type="STRING" id="6313.A0A0K0DQC0"/>
<organism evidence="1 2">
    <name type="scientific">Angiostrongylus cantonensis</name>
    <name type="common">Rat lungworm</name>
    <dbReference type="NCBI Taxonomy" id="6313"/>
    <lineage>
        <taxon>Eukaryota</taxon>
        <taxon>Metazoa</taxon>
        <taxon>Ecdysozoa</taxon>
        <taxon>Nematoda</taxon>
        <taxon>Chromadorea</taxon>
        <taxon>Rhabditida</taxon>
        <taxon>Rhabditina</taxon>
        <taxon>Rhabditomorpha</taxon>
        <taxon>Strongyloidea</taxon>
        <taxon>Metastrongylidae</taxon>
        <taxon>Angiostrongylus</taxon>
    </lineage>
</organism>
<proteinExistence type="predicted"/>
<dbReference type="Pfam" id="PF10036">
    <property type="entry name" value="RLL"/>
    <property type="match status" value="1"/>
</dbReference>
<reference evidence="1" key="1">
    <citation type="submission" date="2012-09" db="EMBL/GenBank/DDBJ databases">
        <authorList>
            <person name="Martin A.A."/>
        </authorList>
    </citation>
    <scope>NUCLEOTIDE SEQUENCE</scope>
</reference>
<dbReference type="Proteomes" id="UP000035642">
    <property type="component" value="Unassembled WGS sequence"/>
</dbReference>
<evidence type="ECO:0000313" key="1">
    <source>
        <dbReference type="Proteomes" id="UP000035642"/>
    </source>
</evidence>
<evidence type="ECO:0000313" key="2">
    <source>
        <dbReference type="WBParaSite" id="ACAC_0001395901-mRNA-1"/>
    </source>
</evidence>
<dbReference type="AlphaFoldDB" id="A0A0K0DQC0"/>
<keyword evidence="1" id="KW-1185">Reference proteome</keyword>